<accession>D6SKC2</accession>
<dbReference type="InterPro" id="IPR050556">
    <property type="entry name" value="Type_II_TA_system_RNase"/>
</dbReference>
<keyword evidence="11" id="KW-1185">Reference proteome</keyword>
<dbReference type="AlphaFoldDB" id="D6SKC2"/>
<evidence type="ECO:0000256" key="4">
    <source>
        <dbReference type="ARBA" id="ARBA00022723"/>
    </source>
</evidence>
<evidence type="ECO:0000313" key="11">
    <source>
        <dbReference type="Proteomes" id="UP000005496"/>
    </source>
</evidence>
<proteinExistence type="inferred from homology"/>
<evidence type="ECO:0000313" key="10">
    <source>
        <dbReference type="EMBL" id="EFI36325.1"/>
    </source>
</evidence>
<evidence type="ECO:0000256" key="5">
    <source>
        <dbReference type="ARBA" id="ARBA00022801"/>
    </source>
</evidence>
<comment type="function">
    <text evidence="8">Toxic component of a toxin-antitoxin (TA) system. An RNase.</text>
</comment>
<evidence type="ECO:0000256" key="6">
    <source>
        <dbReference type="ARBA" id="ARBA00022842"/>
    </source>
</evidence>
<evidence type="ECO:0000256" key="8">
    <source>
        <dbReference type="HAMAP-Rule" id="MF_00265"/>
    </source>
</evidence>
<keyword evidence="6 8" id="KW-0460">Magnesium</keyword>
<dbReference type="InterPro" id="IPR002716">
    <property type="entry name" value="PIN_dom"/>
</dbReference>
<feature type="domain" description="PIN" evidence="9">
    <location>
        <begin position="3"/>
        <end position="123"/>
    </location>
</feature>
<dbReference type="InterPro" id="IPR022907">
    <property type="entry name" value="VapC_family"/>
</dbReference>
<evidence type="ECO:0000259" key="9">
    <source>
        <dbReference type="Pfam" id="PF01850"/>
    </source>
</evidence>
<keyword evidence="5 8" id="KW-0378">Hydrolase</keyword>
<dbReference type="CDD" id="cd09881">
    <property type="entry name" value="PIN_VapC4-5_FitB-like"/>
    <property type="match status" value="1"/>
</dbReference>
<dbReference type="GO" id="GO:0016787">
    <property type="term" value="F:hydrolase activity"/>
    <property type="evidence" value="ECO:0007669"/>
    <property type="project" value="UniProtKB-KW"/>
</dbReference>
<evidence type="ECO:0000256" key="7">
    <source>
        <dbReference type="ARBA" id="ARBA00038093"/>
    </source>
</evidence>
<dbReference type="EC" id="3.1.-.-" evidence="8"/>
<protein>
    <recommendedName>
        <fullName evidence="8">Ribonuclease VapC</fullName>
        <shortName evidence="8">RNase VapC</shortName>
        <ecNumber evidence="8">3.1.-.-</ecNumber>
    </recommendedName>
    <alternativeName>
        <fullName evidence="8">Toxin VapC</fullName>
    </alternativeName>
</protein>
<comment type="cofactor">
    <cofactor evidence="1 8">
        <name>Mg(2+)</name>
        <dbReference type="ChEBI" id="CHEBI:18420"/>
    </cofactor>
</comment>
<keyword evidence="8" id="KW-0800">Toxin</keyword>
<dbReference type="GO" id="GO:0004540">
    <property type="term" value="F:RNA nuclease activity"/>
    <property type="evidence" value="ECO:0007669"/>
    <property type="project" value="InterPro"/>
</dbReference>
<dbReference type="HAMAP" id="MF_00265">
    <property type="entry name" value="VapC_Nob1"/>
    <property type="match status" value="1"/>
</dbReference>
<evidence type="ECO:0000256" key="2">
    <source>
        <dbReference type="ARBA" id="ARBA00022649"/>
    </source>
</evidence>
<keyword evidence="2 8" id="KW-1277">Toxin-antitoxin system</keyword>
<dbReference type="Proteomes" id="UP000005496">
    <property type="component" value="Unassembled WGS sequence"/>
</dbReference>
<feature type="binding site" evidence="8">
    <location>
        <position position="6"/>
    </location>
    <ligand>
        <name>Mg(2+)</name>
        <dbReference type="ChEBI" id="CHEBI:18420"/>
    </ligand>
</feature>
<gene>
    <name evidence="8" type="primary">vapC</name>
    <name evidence="10" type="ORF">Dthio_PD3791</name>
</gene>
<organism evidence="10 11">
    <name type="scientific">Desulfonatronospira thiodismutans ASO3-1</name>
    <dbReference type="NCBI Taxonomy" id="555779"/>
    <lineage>
        <taxon>Bacteria</taxon>
        <taxon>Pseudomonadati</taxon>
        <taxon>Thermodesulfobacteriota</taxon>
        <taxon>Desulfovibrionia</taxon>
        <taxon>Desulfovibrionales</taxon>
        <taxon>Desulfonatronovibrionaceae</taxon>
        <taxon>Desulfonatronospira</taxon>
    </lineage>
</organism>
<sequence length="133" mass="15117">MIYLIDTNICIYLMNQKPSKVIQKFKNTKVGEIGISTITVSELNYGVAKSNLKKQNAQRLEEFLTPFEILPYDEAASKHYGMIRSELESQGKVIGPLDMLIAAHALSEDLVLITNNEKEFLRIKSLKVENWAK</sequence>
<dbReference type="InterPro" id="IPR029060">
    <property type="entry name" value="PIN-like_dom_sf"/>
</dbReference>
<dbReference type="PANTHER" id="PTHR33653:SF1">
    <property type="entry name" value="RIBONUCLEASE VAPC2"/>
    <property type="match status" value="1"/>
</dbReference>
<dbReference type="Pfam" id="PF01850">
    <property type="entry name" value="PIN"/>
    <property type="match status" value="1"/>
</dbReference>
<dbReference type="PANTHER" id="PTHR33653">
    <property type="entry name" value="RIBONUCLEASE VAPC2"/>
    <property type="match status" value="1"/>
</dbReference>
<reference evidence="10" key="1">
    <citation type="submission" date="2010-05" db="EMBL/GenBank/DDBJ databases">
        <title>The draft genome of Desulfonatronospira thiodismutans ASO3-1.</title>
        <authorList>
            <consortium name="US DOE Joint Genome Institute (JGI-PGF)"/>
            <person name="Lucas S."/>
            <person name="Copeland A."/>
            <person name="Lapidus A."/>
            <person name="Cheng J.-F."/>
            <person name="Bruce D."/>
            <person name="Goodwin L."/>
            <person name="Pitluck S."/>
            <person name="Chertkov O."/>
            <person name="Brettin T."/>
            <person name="Detter J.C."/>
            <person name="Han C."/>
            <person name="Land M.L."/>
            <person name="Hauser L."/>
            <person name="Kyrpides N."/>
            <person name="Mikhailova N."/>
            <person name="Muyzer G."/>
            <person name="Woyke T."/>
        </authorList>
    </citation>
    <scope>NUCLEOTIDE SEQUENCE [LARGE SCALE GENOMIC DNA]</scope>
    <source>
        <strain evidence="10">ASO3-1</strain>
    </source>
</reference>
<evidence type="ECO:0000256" key="3">
    <source>
        <dbReference type="ARBA" id="ARBA00022722"/>
    </source>
</evidence>
<comment type="caution">
    <text evidence="10">The sequence shown here is derived from an EMBL/GenBank/DDBJ whole genome shotgun (WGS) entry which is preliminary data.</text>
</comment>
<keyword evidence="4 8" id="KW-0479">Metal-binding</keyword>
<dbReference type="RefSeq" id="WP_008869444.1">
    <property type="nucleotide sequence ID" value="NZ_ACJN02000001.1"/>
</dbReference>
<dbReference type="eggNOG" id="COG1487">
    <property type="taxonomic scope" value="Bacteria"/>
</dbReference>
<name>D6SKC2_9BACT</name>
<dbReference type="Gene3D" id="3.40.50.1010">
    <property type="entry name" value="5'-nuclease"/>
    <property type="match status" value="1"/>
</dbReference>
<keyword evidence="3 8" id="KW-0540">Nuclease</keyword>
<comment type="similarity">
    <text evidence="7 8">Belongs to the PINc/VapC protein family.</text>
</comment>
<feature type="binding site" evidence="8">
    <location>
        <position position="98"/>
    </location>
    <ligand>
        <name>Mg(2+)</name>
        <dbReference type="ChEBI" id="CHEBI:18420"/>
    </ligand>
</feature>
<evidence type="ECO:0000256" key="1">
    <source>
        <dbReference type="ARBA" id="ARBA00001946"/>
    </source>
</evidence>
<dbReference type="GO" id="GO:0000287">
    <property type="term" value="F:magnesium ion binding"/>
    <property type="evidence" value="ECO:0007669"/>
    <property type="project" value="UniProtKB-UniRule"/>
</dbReference>
<dbReference type="OrthoDB" id="5458135at2"/>
<dbReference type="GO" id="GO:0090729">
    <property type="term" value="F:toxin activity"/>
    <property type="evidence" value="ECO:0007669"/>
    <property type="project" value="UniProtKB-KW"/>
</dbReference>
<dbReference type="EMBL" id="ACJN02000001">
    <property type="protein sequence ID" value="EFI36325.1"/>
    <property type="molecule type" value="Genomic_DNA"/>
</dbReference>
<dbReference type="SUPFAM" id="SSF88723">
    <property type="entry name" value="PIN domain-like"/>
    <property type="match status" value="1"/>
</dbReference>